<dbReference type="InterPro" id="IPR000524">
    <property type="entry name" value="Tscrpt_reg_HTH_GntR"/>
</dbReference>
<name>A0A923KQ00_9BURK</name>
<dbReference type="SMART" id="SM00345">
    <property type="entry name" value="HTH_GNTR"/>
    <property type="match status" value="1"/>
</dbReference>
<evidence type="ECO:0000313" key="7">
    <source>
        <dbReference type="EMBL" id="MBC3862604.1"/>
    </source>
</evidence>
<dbReference type="InterPro" id="IPR015424">
    <property type="entry name" value="PyrdxlP-dep_Trfase"/>
</dbReference>
<dbReference type="InterPro" id="IPR004839">
    <property type="entry name" value="Aminotransferase_I/II_large"/>
</dbReference>
<dbReference type="InterPro" id="IPR036390">
    <property type="entry name" value="WH_DNA-bd_sf"/>
</dbReference>
<sequence length="485" mass="53438">MDYALLFTDFSKNHCGWSQQRLLHECLRSAIKTGKLNSGTRMLATRQLASDLGIARNTVLYAYEQLATEGYVRSDRRGTFVADIKLAKVRDEHVSQLLHPGLSQRAQVLPSRQPETSLTAAFTPGIPSLVDFPIHLWRRLLERAWSSTTATQLNYGDAAGEPLLRAAIADHLRASRGVICEPSQVFITDGTQSSLDLCAHAFADKGDVVWMESPGYRGALNAFHAAELRIHPIAVDLDGIAPSEDDWHKSSPKLIYVTPSHQFPLGGVLTLERRIALIEQARTAGALLIEDDYDSEFRHDGPPLPAMQGLMPNAPVIYLGTFSKTMFPALRIGFMIVPQGFVAAINDLVSQSVSRGRTADQLALADFLSSGQFARHLRRMRRLYRQRRDGMNAALERHTRAFGKVYGTSSGMHLVLALDESISDMKVSANALEQGIVAHALSAHVIGEVKAIRNGLVLGYAQVPIQQIDEAVRKLSKIIKDAKSF</sequence>
<accession>A0A923KQ00</accession>
<dbReference type="EMBL" id="JACOFV010000009">
    <property type="protein sequence ID" value="MBC3862604.1"/>
    <property type="molecule type" value="Genomic_DNA"/>
</dbReference>
<dbReference type="InterPro" id="IPR015421">
    <property type="entry name" value="PyrdxlP-dep_Trfase_major"/>
</dbReference>
<keyword evidence="7" id="KW-0032">Aminotransferase</keyword>
<evidence type="ECO:0000256" key="4">
    <source>
        <dbReference type="ARBA" id="ARBA00023125"/>
    </source>
</evidence>
<keyword evidence="7" id="KW-0808">Transferase</keyword>
<proteinExistence type="inferred from homology"/>
<dbReference type="CDD" id="cd07377">
    <property type="entry name" value="WHTH_GntR"/>
    <property type="match status" value="1"/>
</dbReference>
<dbReference type="SUPFAM" id="SSF53383">
    <property type="entry name" value="PLP-dependent transferases"/>
    <property type="match status" value="1"/>
</dbReference>
<evidence type="ECO:0000256" key="1">
    <source>
        <dbReference type="ARBA" id="ARBA00005384"/>
    </source>
</evidence>
<evidence type="ECO:0000256" key="3">
    <source>
        <dbReference type="ARBA" id="ARBA00023015"/>
    </source>
</evidence>
<dbReference type="Gene3D" id="1.10.10.10">
    <property type="entry name" value="Winged helix-like DNA-binding domain superfamily/Winged helix DNA-binding domain"/>
    <property type="match status" value="1"/>
</dbReference>
<dbReference type="Pfam" id="PF00392">
    <property type="entry name" value="GntR"/>
    <property type="match status" value="1"/>
</dbReference>
<gene>
    <name evidence="7" type="ORF">H8K32_10870</name>
</gene>
<dbReference type="PANTHER" id="PTHR46577:SF1">
    <property type="entry name" value="HTH-TYPE TRANSCRIPTIONAL REGULATORY PROTEIN GABR"/>
    <property type="match status" value="1"/>
</dbReference>
<dbReference type="AlphaFoldDB" id="A0A923KQ00"/>
<dbReference type="SUPFAM" id="SSF46785">
    <property type="entry name" value="Winged helix' DNA-binding domain"/>
    <property type="match status" value="1"/>
</dbReference>
<dbReference type="PROSITE" id="PS50949">
    <property type="entry name" value="HTH_GNTR"/>
    <property type="match status" value="1"/>
</dbReference>
<dbReference type="Proteomes" id="UP000634011">
    <property type="component" value="Unassembled WGS sequence"/>
</dbReference>
<dbReference type="GO" id="GO:0030170">
    <property type="term" value="F:pyridoxal phosphate binding"/>
    <property type="evidence" value="ECO:0007669"/>
    <property type="project" value="InterPro"/>
</dbReference>
<protein>
    <submittedName>
        <fullName evidence="7">PLP-dependent aminotransferase family protein</fullName>
    </submittedName>
</protein>
<dbReference type="GO" id="GO:0008483">
    <property type="term" value="F:transaminase activity"/>
    <property type="evidence" value="ECO:0007669"/>
    <property type="project" value="UniProtKB-KW"/>
</dbReference>
<keyword evidence="2" id="KW-0663">Pyridoxal phosphate</keyword>
<dbReference type="InterPro" id="IPR051446">
    <property type="entry name" value="HTH_trans_reg/aminotransferase"/>
</dbReference>
<evidence type="ECO:0000256" key="5">
    <source>
        <dbReference type="ARBA" id="ARBA00023163"/>
    </source>
</evidence>
<dbReference type="InterPro" id="IPR036388">
    <property type="entry name" value="WH-like_DNA-bd_sf"/>
</dbReference>
<keyword evidence="5" id="KW-0804">Transcription</keyword>
<evidence type="ECO:0000259" key="6">
    <source>
        <dbReference type="PROSITE" id="PS50949"/>
    </source>
</evidence>
<keyword evidence="3" id="KW-0805">Transcription regulation</keyword>
<keyword evidence="4" id="KW-0238">DNA-binding</keyword>
<dbReference type="GO" id="GO:0003677">
    <property type="term" value="F:DNA binding"/>
    <property type="evidence" value="ECO:0007669"/>
    <property type="project" value="UniProtKB-KW"/>
</dbReference>
<evidence type="ECO:0000256" key="2">
    <source>
        <dbReference type="ARBA" id="ARBA00022898"/>
    </source>
</evidence>
<keyword evidence="8" id="KW-1185">Reference proteome</keyword>
<dbReference type="RefSeq" id="WP_186912524.1">
    <property type="nucleotide sequence ID" value="NZ_JACOFV010000009.1"/>
</dbReference>
<dbReference type="CDD" id="cd00609">
    <property type="entry name" value="AAT_like"/>
    <property type="match status" value="1"/>
</dbReference>
<feature type="domain" description="HTH gntR-type" evidence="6">
    <location>
        <begin position="17"/>
        <end position="84"/>
    </location>
</feature>
<comment type="caution">
    <text evidence="7">The sequence shown here is derived from an EMBL/GenBank/DDBJ whole genome shotgun (WGS) entry which is preliminary data.</text>
</comment>
<comment type="similarity">
    <text evidence="1">In the C-terminal section; belongs to the class-I pyridoxal-phosphate-dependent aminotransferase family.</text>
</comment>
<evidence type="ECO:0000313" key="8">
    <source>
        <dbReference type="Proteomes" id="UP000634011"/>
    </source>
</evidence>
<dbReference type="Pfam" id="PF00155">
    <property type="entry name" value="Aminotran_1_2"/>
    <property type="match status" value="1"/>
</dbReference>
<dbReference type="Gene3D" id="3.40.640.10">
    <property type="entry name" value="Type I PLP-dependent aspartate aminotransferase-like (Major domain)"/>
    <property type="match status" value="1"/>
</dbReference>
<reference evidence="7" key="1">
    <citation type="submission" date="2020-08" db="EMBL/GenBank/DDBJ databases">
        <title>Novel species isolated from subtropical streams in China.</title>
        <authorList>
            <person name="Lu H."/>
        </authorList>
    </citation>
    <scope>NUCLEOTIDE SEQUENCE</scope>
    <source>
        <strain evidence="7">KACC 12607</strain>
    </source>
</reference>
<dbReference type="PANTHER" id="PTHR46577">
    <property type="entry name" value="HTH-TYPE TRANSCRIPTIONAL REGULATORY PROTEIN GABR"/>
    <property type="match status" value="1"/>
</dbReference>
<organism evidence="7 8">
    <name type="scientific">Undibacterium jejuense</name>
    <dbReference type="NCBI Taxonomy" id="1344949"/>
    <lineage>
        <taxon>Bacteria</taxon>
        <taxon>Pseudomonadati</taxon>
        <taxon>Pseudomonadota</taxon>
        <taxon>Betaproteobacteria</taxon>
        <taxon>Burkholderiales</taxon>
        <taxon>Oxalobacteraceae</taxon>
        <taxon>Undibacterium</taxon>
    </lineage>
</organism>
<dbReference type="GO" id="GO:0003700">
    <property type="term" value="F:DNA-binding transcription factor activity"/>
    <property type="evidence" value="ECO:0007669"/>
    <property type="project" value="InterPro"/>
</dbReference>